<evidence type="ECO:0000256" key="14">
    <source>
        <dbReference type="ARBA" id="ARBA00023053"/>
    </source>
</evidence>
<dbReference type="AlphaFoldDB" id="A0A3N5BJQ0"/>
<evidence type="ECO:0000256" key="7">
    <source>
        <dbReference type="ARBA" id="ARBA00022634"/>
    </source>
</evidence>
<evidence type="ECO:0000256" key="17">
    <source>
        <dbReference type="ARBA" id="ARBA00035726"/>
    </source>
</evidence>
<evidence type="ECO:0000256" key="10">
    <source>
        <dbReference type="ARBA" id="ARBA00022705"/>
    </source>
</evidence>
<feature type="domain" description="Helix-hairpin-helix DNA-binding motif class 1" evidence="22">
    <location>
        <begin position="126"/>
        <end position="145"/>
    </location>
</feature>
<dbReference type="Gene3D" id="3.20.20.140">
    <property type="entry name" value="Metal-dependent hydrolases"/>
    <property type="match status" value="1"/>
</dbReference>
<dbReference type="PIRSF" id="PIRSF005047">
    <property type="entry name" value="UCP005047_YshC"/>
    <property type="match status" value="1"/>
</dbReference>
<dbReference type="RefSeq" id="WP_123928125.1">
    <property type="nucleotide sequence ID" value="NZ_RKRE01000001.1"/>
</dbReference>
<dbReference type="InterPro" id="IPR022311">
    <property type="entry name" value="PolX-like"/>
</dbReference>
<evidence type="ECO:0000256" key="13">
    <source>
        <dbReference type="ARBA" id="ARBA00022932"/>
    </source>
</evidence>
<dbReference type="InterPro" id="IPR016195">
    <property type="entry name" value="Pol/histidinol_Pase-like"/>
</dbReference>
<dbReference type="InterPro" id="IPR050243">
    <property type="entry name" value="PHP_phosphatase"/>
</dbReference>
<evidence type="ECO:0000256" key="12">
    <source>
        <dbReference type="ARBA" id="ARBA00022843"/>
    </source>
</evidence>
<dbReference type="GO" id="GO:0140078">
    <property type="term" value="F:class I DNA-(apurinic or apyrimidinic site) endonuclease activity"/>
    <property type="evidence" value="ECO:0007669"/>
    <property type="project" value="UniProtKB-EC"/>
</dbReference>
<dbReference type="GO" id="GO:0042578">
    <property type="term" value="F:phosphoric ester hydrolase activity"/>
    <property type="evidence" value="ECO:0007669"/>
    <property type="project" value="TreeGrafter"/>
</dbReference>
<comment type="function">
    <text evidence="20">Repair polymerase that plays a key role in base-excision repair. During this process, the damaged base is excised by specific DNA glycosylases, the DNA backbone is nicked at the abasic site by an apurinic/apyrimidic (AP) endonuclease, and POLB removes 5'-deoxyribose-phosphate from the preincised AP site acting as a 5'-deoxyribose-phosphate lyase (5'-dRP lyase); through its DNA polymerase activity, it adds one nucleotide to the 3' end of the arising single-nucleotide gap. Conducts 'gap-filling' DNA synthesis in a stepwise distributive fashion rather than in a processive fashion as for other DNA polymerases. It is also able to cleave sugar-phosphate bonds 3' to an intact AP site, acting as an AP lyase.</text>
</comment>
<name>A0A3N5BJQ0_9THEO</name>
<dbReference type="InterPro" id="IPR037160">
    <property type="entry name" value="DNA_Pol_thumb_sf"/>
</dbReference>
<keyword evidence="12" id="KW-0832">Ubl conjugation</keyword>
<dbReference type="GO" id="GO:0003887">
    <property type="term" value="F:DNA-directed DNA polymerase activity"/>
    <property type="evidence" value="ECO:0007669"/>
    <property type="project" value="UniProtKB-KW"/>
</dbReference>
<dbReference type="CDD" id="cd07436">
    <property type="entry name" value="PHP_PolX"/>
    <property type="match status" value="1"/>
</dbReference>
<evidence type="ECO:0000256" key="20">
    <source>
        <dbReference type="ARBA" id="ARBA00045548"/>
    </source>
</evidence>
<dbReference type="InterPro" id="IPR002054">
    <property type="entry name" value="DNA-dir_DNA_pol_X"/>
</dbReference>
<dbReference type="OrthoDB" id="9808747at2"/>
<dbReference type="InterPro" id="IPR010996">
    <property type="entry name" value="HHH_MUS81"/>
</dbReference>
<evidence type="ECO:0000313" key="26">
    <source>
        <dbReference type="Proteomes" id="UP000282654"/>
    </source>
</evidence>
<dbReference type="NCBIfam" id="NF006375">
    <property type="entry name" value="PRK08609.1"/>
    <property type="match status" value="1"/>
</dbReference>
<dbReference type="InterPro" id="IPR047967">
    <property type="entry name" value="PolX_PHP"/>
</dbReference>
<comment type="catalytic activity">
    <reaction evidence="19">
        <text>a 5'-end 2'-deoxyribose-2'-deoxyribonucleotide-DNA = (2E,4S)-4-hydroxypenten-2-al-5-phosphate + a 5'-end 5'-phospho-2'-deoxyribonucleoside-DNA + H(+)</text>
        <dbReference type="Rhea" id="RHEA:76255"/>
        <dbReference type="Rhea" id="RHEA-COMP:13180"/>
        <dbReference type="Rhea" id="RHEA-COMP:18657"/>
        <dbReference type="ChEBI" id="CHEBI:15378"/>
        <dbReference type="ChEBI" id="CHEBI:136412"/>
        <dbReference type="ChEBI" id="CHEBI:195194"/>
        <dbReference type="ChEBI" id="CHEBI:195195"/>
    </reaction>
</comment>
<keyword evidence="26" id="KW-1185">Reference proteome</keyword>
<dbReference type="Gene3D" id="1.10.150.20">
    <property type="entry name" value="5' to 3' exonuclease, C-terminal subdomain"/>
    <property type="match status" value="1"/>
</dbReference>
<keyword evidence="9" id="KW-0548">Nucleotidyltransferase</keyword>
<reference evidence="25 26" key="1">
    <citation type="submission" date="2018-11" db="EMBL/GenBank/DDBJ databases">
        <title>Genomic Encyclopedia of Type Strains, Phase IV (KMG-IV): sequencing the most valuable type-strain genomes for metagenomic binning, comparative biology and taxonomic classification.</title>
        <authorList>
            <person name="Goeker M."/>
        </authorList>
    </citation>
    <scope>NUCLEOTIDE SEQUENCE [LARGE SCALE GENOMIC DNA]</scope>
    <source>
        <strain evidence="25 26">DSM 102936</strain>
    </source>
</reference>
<dbReference type="InterPro" id="IPR004013">
    <property type="entry name" value="PHP_dom"/>
</dbReference>
<dbReference type="Proteomes" id="UP000282654">
    <property type="component" value="Unassembled WGS sequence"/>
</dbReference>
<dbReference type="SUPFAM" id="SSF89550">
    <property type="entry name" value="PHP domain-like"/>
    <property type="match status" value="1"/>
</dbReference>
<dbReference type="Gene3D" id="3.30.210.10">
    <property type="entry name" value="DNA polymerase, thumb domain"/>
    <property type="match status" value="1"/>
</dbReference>
<keyword evidence="6" id="KW-0488">Methylation</keyword>
<dbReference type="GO" id="GO:0008270">
    <property type="term" value="F:zinc ion binding"/>
    <property type="evidence" value="ECO:0007669"/>
    <property type="project" value="TreeGrafter"/>
</dbReference>
<dbReference type="SMART" id="SM00483">
    <property type="entry name" value="POLXc"/>
    <property type="match status" value="1"/>
</dbReference>
<evidence type="ECO:0000313" key="25">
    <source>
        <dbReference type="EMBL" id="RPF49908.1"/>
    </source>
</evidence>
<keyword evidence="15" id="KW-0234">DNA repair</keyword>
<dbReference type="Pfam" id="PF14520">
    <property type="entry name" value="HHH_5"/>
    <property type="match status" value="1"/>
</dbReference>
<keyword evidence="11" id="KW-0227">DNA damage</keyword>
<dbReference type="InterPro" id="IPR003583">
    <property type="entry name" value="Hlx-hairpin-Hlx_DNA-bd_motif"/>
</dbReference>
<evidence type="ECO:0000256" key="8">
    <source>
        <dbReference type="ARBA" id="ARBA00022679"/>
    </source>
</evidence>
<evidence type="ECO:0000256" key="6">
    <source>
        <dbReference type="ARBA" id="ARBA00022481"/>
    </source>
</evidence>
<proteinExistence type="predicted"/>
<dbReference type="PANTHER" id="PTHR36928:SF1">
    <property type="entry name" value="PHOSPHATASE YCDX-RELATED"/>
    <property type="match status" value="1"/>
</dbReference>
<dbReference type="InterPro" id="IPR029398">
    <property type="entry name" value="PolB_thumb"/>
</dbReference>
<evidence type="ECO:0000256" key="15">
    <source>
        <dbReference type="ARBA" id="ARBA00023204"/>
    </source>
</evidence>
<dbReference type="Pfam" id="PF02811">
    <property type="entry name" value="PHP"/>
    <property type="match status" value="1"/>
</dbReference>
<evidence type="ECO:0000256" key="11">
    <source>
        <dbReference type="ARBA" id="ARBA00022763"/>
    </source>
</evidence>
<dbReference type="PANTHER" id="PTHR36928">
    <property type="entry name" value="PHOSPHATASE YCDX-RELATED"/>
    <property type="match status" value="1"/>
</dbReference>
<dbReference type="Gene3D" id="3.30.460.10">
    <property type="entry name" value="Beta Polymerase, domain 2"/>
    <property type="match status" value="1"/>
</dbReference>
<evidence type="ECO:0000256" key="19">
    <source>
        <dbReference type="ARBA" id="ARBA00044678"/>
    </source>
</evidence>
<evidence type="ECO:0000256" key="5">
    <source>
        <dbReference type="ARBA" id="ARBA00020020"/>
    </source>
</evidence>
<keyword evidence="8" id="KW-0808">Transferase</keyword>
<protein>
    <recommendedName>
        <fullName evidence="5">DNA polymerase beta</fullName>
        <ecNumber evidence="3">2.7.7.7</ecNumber>
        <ecNumber evidence="4">4.2.99.18</ecNumber>
    </recommendedName>
    <alternativeName>
        <fullName evidence="16">5'-deoxyribose-phosphate lyase</fullName>
    </alternativeName>
    <alternativeName>
        <fullName evidence="17">AP lyase</fullName>
    </alternativeName>
</protein>
<comment type="subcellular location">
    <subcellularLocation>
        <location evidence="2">Cytoplasm</location>
    </subcellularLocation>
</comment>
<sequence>MKNSDVCAIFRQMAEIMEILGEDVYRIRAYQRAAQNIENLTEDIAAIAARGELTKIPGIGKELARKIEEILSTGTLQKYEELKKKVPPGLVELLQVPGVGPKTAKMLYEELGIESVAQLERLAREGRLKGLPGIQAKTEENILRGIGLLRSVQERRPLGLVLPMARHIVALLRERAPVSRVSLAGSIRRYRETVGDVDILAGSREPEAVMDVFIGLPVVAEVIAHGPTKSSIRTADGLQVDLRVVPEESYGAALCYFTGSKAHNIRVRELGVRRGLKINEYGVFRGEERIAGATEEEVLAAVGLPYIPPEMREDRGEIEAALEGRLPRVVDLGEIKGDCHVHSKYSDGSASLEEIAAKARRLGYEWVVVCDHSQSLKVAGGLDLAALAKKRAAIAAFNAKSRDVKLLCGAEVEIGMDGRLDYPDEVLAELDFVVAAIHTGLRQSREVQTRRLLSAINNPYVHAIAHPTGRLLGEREAYALDLEAIFKAAQATGTLLEINAYYKRLDLNDIHCRAAAEKGVKFAIGSDAHLLDQMDFLELGVGVARRGWLGPEQVINTLGYRELLVTLGRKGNSWLNK</sequence>
<dbReference type="InterPro" id="IPR027421">
    <property type="entry name" value="DNA_pol_lamdba_lyase_dom_sf"/>
</dbReference>
<dbReference type="EMBL" id="RKRE01000001">
    <property type="protein sequence ID" value="RPF49908.1"/>
    <property type="molecule type" value="Genomic_DNA"/>
</dbReference>
<evidence type="ECO:0000256" key="4">
    <source>
        <dbReference type="ARBA" id="ARBA00012720"/>
    </source>
</evidence>
<evidence type="ECO:0000259" key="23">
    <source>
        <dbReference type="SMART" id="SM00481"/>
    </source>
</evidence>
<keyword evidence="13" id="KW-0239">DNA-directed DNA polymerase</keyword>
<comment type="caution">
    <text evidence="25">The sequence shown here is derived from an EMBL/GenBank/DDBJ whole genome shotgun (WGS) entry which is preliminary data.</text>
</comment>
<dbReference type="Pfam" id="PF14791">
    <property type="entry name" value="DNA_pol_B_thumb"/>
    <property type="match status" value="1"/>
</dbReference>
<dbReference type="InterPro" id="IPR002008">
    <property type="entry name" value="DNA_pol_X_beta-like"/>
</dbReference>
<dbReference type="EC" id="4.2.99.18" evidence="4"/>
<accession>A0A3N5BJQ0</accession>
<keyword evidence="10" id="KW-0235">DNA replication</keyword>
<dbReference type="InterPro" id="IPR010994">
    <property type="entry name" value="RuvA_2-like"/>
</dbReference>
<feature type="domain" description="Helix-hairpin-helix DNA-binding motif class 1" evidence="22">
    <location>
        <begin position="51"/>
        <end position="70"/>
    </location>
</feature>
<dbReference type="SUPFAM" id="SSF81301">
    <property type="entry name" value="Nucleotidyltransferase"/>
    <property type="match status" value="1"/>
</dbReference>
<dbReference type="GO" id="GO:0005829">
    <property type="term" value="C:cytosol"/>
    <property type="evidence" value="ECO:0007669"/>
    <property type="project" value="TreeGrafter"/>
</dbReference>
<feature type="domain" description="Polymerase/histidinol phosphatase N-terminal" evidence="23">
    <location>
        <begin position="337"/>
        <end position="416"/>
    </location>
</feature>
<dbReference type="SMART" id="SM00278">
    <property type="entry name" value="HhH1"/>
    <property type="match status" value="3"/>
</dbReference>
<gene>
    <name evidence="25" type="ORF">EDD75_0734</name>
</gene>
<evidence type="ECO:0000259" key="24">
    <source>
        <dbReference type="SMART" id="SM00483"/>
    </source>
</evidence>
<feature type="domain" description="Helix-hairpin-helix DNA-binding motif class 1" evidence="22">
    <location>
        <begin position="91"/>
        <end position="110"/>
    </location>
</feature>
<evidence type="ECO:0000256" key="9">
    <source>
        <dbReference type="ARBA" id="ARBA00022695"/>
    </source>
</evidence>
<evidence type="ECO:0000256" key="16">
    <source>
        <dbReference type="ARBA" id="ARBA00035717"/>
    </source>
</evidence>
<comment type="catalytic activity">
    <reaction evidence="18">
        <text>2'-deoxyribonucleotide-(2'-deoxyribose 5'-phosphate)-2'-deoxyribonucleotide-DNA = a 3'-end 2'-deoxyribonucleotide-(2,3-dehydro-2,3-deoxyribose 5'-phosphate)-DNA + a 5'-end 5'-phospho-2'-deoxyribonucleoside-DNA + H(+)</text>
        <dbReference type="Rhea" id="RHEA:66592"/>
        <dbReference type="Rhea" id="RHEA-COMP:13180"/>
        <dbReference type="Rhea" id="RHEA-COMP:16897"/>
        <dbReference type="Rhea" id="RHEA-COMP:17067"/>
        <dbReference type="ChEBI" id="CHEBI:15378"/>
        <dbReference type="ChEBI" id="CHEBI:136412"/>
        <dbReference type="ChEBI" id="CHEBI:157695"/>
        <dbReference type="ChEBI" id="CHEBI:167181"/>
        <dbReference type="EC" id="4.2.99.18"/>
    </reaction>
</comment>
<evidence type="ECO:0000256" key="21">
    <source>
        <dbReference type="ARBA" id="ARBA00049244"/>
    </source>
</evidence>
<dbReference type="Gene3D" id="1.10.150.110">
    <property type="entry name" value="DNA polymerase beta, N-terminal domain-like"/>
    <property type="match status" value="1"/>
</dbReference>
<dbReference type="CDD" id="cd00141">
    <property type="entry name" value="NT_POLXc"/>
    <property type="match status" value="1"/>
</dbReference>
<keyword evidence="14" id="KW-0915">Sodium</keyword>
<keyword evidence="7" id="KW-0237">DNA synthesis</keyword>
<dbReference type="EC" id="2.7.7.7" evidence="3"/>
<evidence type="ECO:0000256" key="3">
    <source>
        <dbReference type="ARBA" id="ARBA00012417"/>
    </source>
</evidence>
<dbReference type="PRINTS" id="PR00870">
    <property type="entry name" value="DNAPOLXBETA"/>
</dbReference>
<evidence type="ECO:0000256" key="18">
    <source>
        <dbReference type="ARBA" id="ARBA00044632"/>
    </source>
</evidence>
<evidence type="ECO:0000256" key="1">
    <source>
        <dbReference type="ARBA" id="ARBA00001946"/>
    </source>
</evidence>
<comment type="catalytic activity">
    <reaction evidence="21">
        <text>DNA(n) + a 2'-deoxyribonucleoside 5'-triphosphate = DNA(n+1) + diphosphate</text>
        <dbReference type="Rhea" id="RHEA:22508"/>
        <dbReference type="Rhea" id="RHEA-COMP:17339"/>
        <dbReference type="Rhea" id="RHEA-COMP:17340"/>
        <dbReference type="ChEBI" id="CHEBI:33019"/>
        <dbReference type="ChEBI" id="CHEBI:61560"/>
        <dbReference type="ChEBI" id="CHEBI:173112"/>
        <dbReference type="EC" id="2.7.7.7"/>
    </reaction>
</comment>
<dbReference type="GO" id="GO:0006281">
    <property type="term" value="P:DNA repair"/>
    <property type="evidence" value="ECO:0007669"/>
    <property type="project" value="UniProtKB-KW"/>
</dbReference>
<dbReference type="Pfam" id="PF14716">
    <property type="entry name" value="HHH_8"/>
    <property type="match status" value="1"/>
</dbReference>
<dbReference type="SMART" id="SM00481">
    <property type="entry name" value="POLIIIAc"/>
    <property type="match status" value="1"/>
</dbReference>
<dbReference type="SUPFAM" id="SSF47802">
    <property type="entry name" value="DNA polymerase beta, N-terminal domain-like"/>
    <property type="match status" value="1"/>
</dbReference>
<comment type="cofactor">
    <cofactor evidence="1">
        <name>Mg(2+)</name>
        <dbReference type="ChEBI" id="CHEBI:18420"/>
    </cofactor>
</comment>
<dbReference type="SUPFAM" id="SSF47781">
    <property type="entry name" value="RuvA domain 2-like"/>
    <property type="match status" value="1"/>
</dbReference>
<organism evidence="25 26">
    <name type="scientific">Thermodesulfitimonas autotrophica</name>
    <dbReference type="NCBI Taxonomy" id="1894989"/>
    <lineage>
        <taxon>Bacteria</taxon>
        <taxon>Bacillati</taxon>
        <taxon>Bacillota</taxon>
        <taxon>Clostridia</taxon>
        <taxon>Thermoanaerobacterales</taxon>
        <taxon>Thermoanaerobacteraceae</taxon>
        <taxon>Thermodesulfitimonas</taxon>
    </lineage>
</organism>
<evidence type="ECO:0000259" key="22">
    <source>
        <dbReference type="SMART" id="SM00278"/>
    </source>
</evidence>
<dbReference type="InterPro" id="IPR003141">
    <property type="entry name" value="Pol/His_phosphatase_N"/>
</dbReference>
<dbReference type="InterPro" id="IPR043519">
    <property type="entry name" value="NT_sf"/>
</dbReference>
<dbReference type="GO" id="GO:0003677">
    <property type="term" value="F:DNA binding"/>
    <property type="evidence" value="ECO:0007669"/>
    <property type="project" value="InterPro"/>
</dbReference>
<evidence type="ECO:0000256" key="2">
    <source>
        <dbReference type="ARBA" id="ARBA00004496"/>
    </source>
</evidence>
<feature type="domain" description="DNA-directed DNA polymerase X" evidence="24">
    <location>
        <begin position="1"/>
        <end position="313"/>
    </location>
</feature>